<evidence type="ECO:0000313" key="1">
    <source>
        <dbReference type="EMBL" id="GHO53081.1"/>
    </source>
</evidence>
<reference evidence="1 2" key="1">
    <citation type="journal article" date="2021" name="Int. J. Syst. Evol. Microbiol.">
        <title>Reticulibacter mediterranei gen. nov., sp. nov., within the new family Reticulibacteraceae fam. nov., and Ktedonospora formicarum gen. nov., sp. nov., Ktedonobacter robiniae sp. nov., Dictyobacter formicarum sp. nov. and Dictyobacter arantiisoli sp. nov., belonging to the class Ktedonobacteria.</title>
        <authorList>
            <person name="Yabe S."/>
            <person name="Zheng Y."/>
            <person name="Wang C.M."/>
            <person name="Sakai Y."/>
            <person name="Abe K."/>
            <person name="Yokota A."/>
            <person name="Donadio S."/>
            <person name="Cavaletti L."/>
            <person name="Monciardini P."/>
        </authorList>
    </citation>
    <scope>NUCLEOTIDE SEQUENCE [LARGE SCALE GENOMIC DNA]</scope>
    <source>
        <strain evidence="1 2">SOSP1-30</strain>
    </source>
</reference>
<proteinExistence type="predicted"/>
<dbReference type="Proteomes" id="UP000654345">
    <property type="component" value="Unassembled WGS sequence"/>
</dbReference>
<organism evidence="1 2">
    <name type="scientific">Ktedonobacter robiniae</name>
    <dbReference type="NCBI Taxonomy" id="2778365"/>
    <lineage>
        <taxon>Bacteria</taxon>
        <taxon>Bacillati</taxon>
        <taxon>Chloroflexota</taxon>
        <taxon>Ktedonobacteria</taxon>
        <taxon>Ktedonobacterales</taxon>
        <taxon>Ktedonobacteraceae</taxon>
        <taxon>Ktedonobacter</taxon>
    </lineage>
</organism>
<evidence type="ECO:0000313" key="2">
    <source>
        <dbReference type="Proteomes" id="UP000654345"/>
    </source>
</evidence>
<protein>
    <submittedName>
        <fullName evidence="1">Uncharacterized protein</fullName>
    </submittedName>
</protein>
<keyword evidence="2" id="KW-1185">Reference proteome</keyword>
<name>A0ABQ3UK20_9CHLR</name>
<dbReference type="EMBL" id="BNJG01000001">
    <property type="protein sequence ID" value="GHO53081.1"/>
    <property type="molecule type" value="Genomic_DNA"/>
</dbReference>
<sequence>MKPASSSYTLTLENCFRSMSDLVCVGRDGEAVSSNTYHFYCLALGVACGEAGTVGEG</sequence>
<accession>A0ABQ3UK20</accession>
<comment type="caution">
    <text evidence="1">The sequence shown here is derived from an EMBL/GenBank/DDBJ whole genome shotgun (WGS) entry which is preliminary data.</text>
</comment>
<gene>
    <name evidence="1" type="ORF">KSB_15560</name>
</gene>